<organism evidence="1 2">
    <name type="scientific">Eikenella glucosivorans</name>
    <dbReference type="NCBI Taxonomy" id="2766967"/>
    <lineage>
        <taxon>Bacteria</taxon>
        <taxon>Pseudomonadati</taxon>
        <taxon>Pseudomonadota</taxon>
        <taxon>Betaproteobacteria</taxon>
        <taxon>Neisseriales</taxon>
        <taxon>Neisseriaceae</taxon>
        <taxon>Eikenella</taxon>
    </lineage>
</organism>
<evidence type="ECO:0000313" key="2">
    <source>
        <dbReference type="Proteomes" id="UP000768471"/>
    </source>
</evidence>
<sequence>MGFPCWDWMGKGYLKNTGRFGQPAETSGILKHKARFGNCWPREVCPSGLRRTRYFRPTILSVRQLD</sequence>
<name>A0ABS0NBU1_9NEIS</name>
<evidence type="ECO:0000313" key="1">
    <source>
        <dbReference type="EMBL" id="MBH5329727.1"/>
    </source>
</evidence>
<dbReference type="RefSeq" id="WP_197903555.1">
    <property type="nucleotide sequence ID" value="NZ_JACSGR010000006.1"/>
</dbReference>
<accession>A0ABS0NBU1</accession>
<comment type="caution">
    <text evidence="1">The sequence shown here is derived from an EMBL/GenBank/DDBJ whole genome shotgun (WGS) entry which is preliminary data.</text>
</comment>
<gene>
    <name evidence="1" type="ORF">H9Q10_08605</name>
</gene>
<protein>
    <submittedName>
        <fullName evidence="1">Uncharacterized protein</fullName>
    </submittedName>
</protein>
<proteinExistence type="predicted"/>
<reference evidence="1 2" key="1">
    <citation type="submission" date="2020-09" db="EMBL/GenBank/DDBJ databases">
        <title>Eikenella S3660 sp. nov., isolated from a throat swab.</title>
        <authorList>
            <person name="Buhl M."/>
        </authorList>
    </citation>
    <scope>NUCLEOTIDE SEQUENCE [LARGE SCALE GENOMIC DNA]</scope>
    <source>
        <strain evidence="1 2">S3360</strain>
    </source>
</reference>
<keyword evidence="2" id="KW-1185">Reference proteome</keyword>
<dbReference type="EMBL" id="JACSGR010000006">
    <property type="protein sequence ID" value="MBH5329727.1"/>
    <property type="molecule type" value="Genomic_DNA"/>
</dbReference>
<dbReference type="Proteomes" id="UP000768471">
    <property type="component" value="Unassembled WGS sequence"/>
</dbReference>